<organism evidence="2 3">
    <name type="scientific">Dyella humi</name>
    <dbReference type="NCBI Taxonomy" id="1770547"/>
    <lineage>
        <taxon>Bacteria</taxon>
        <taxon>Pseudomonadati</taxon>
        <taxon>Pseudomonadota</taxon>
        <taxon>Gammaproteobacteria</taxon>
        <taxon>Lysobacterales</taxon>
        <taxon>Rhodanobacteraceae</taxon>
        <taxon>Dyella</taxon>
    </lineage>
</organism>
<keyword evidence="1" id="KW-1277">Toxin-antitoxin system</keyword>
<reference evidence="2 3" key="1">
    <citation type="submission" date="2020-10" db="EMBL/GenBank/DDBJ databases">
        <title>Phylogeny of dyella-like bacteria.</title>
        <authorList>
            <person name="Fu J."/>
        </authorList>
    </citation>
    <scope>NUCLEOTIDE SEQUENCE [LARGE SCALE GENOMIC DNA]</scope>
    <source>
        <strain evidence="2 3">DHG40</strain>
    </source>
</reference>
<dbReference type="Gene3D" id="3.30.2310.20">
    <property type="entry name" value="RelE-like"/>
    <property type="match status" value="1"/>
</dbReference>
<proteinExistence type="predicted"/>
<dbReference type="EMBL" id="JADIKI010000023">
    <property type="protein sequence ID" value="MFK2855259.1"/>
    <property type="molecule type" value="Genomic_DNA"/>
</dbReference>
<evidence type="ECO:0000313" key="3">
    <source>
        <dbReference type="Proteomes" id="UP001620409"/>
    </source>
</evidence>
<sequence length="100" mass="11670">MSCEVRFTEIALEDLLRLYQFLADEDQEAAKHARNAIYKAIDVLAGMPYVGRMIDRDHPLMRELIIAFGSSGYVALYEIETESLVTVHAFRHQRERDYYI</sequence>
<dbReference type="RefSeq" id="WP_380006367.1">
    <property type="nucleotide sequence ID" value="NZ_JADIKI010000023.1"/>
</dbReference>
<dbReference type="InterPro" id="IPR007712">
    <property type="entry name" value="RelE/ParE_toxin"/>
</dbReference>
<evidence type="ECO:0000313" key="2">
    <source>
        <dbReference type="EMBL" id="MFK2855259.1"/>
    </source>
</evidence>
<dbReference type="Proteomes" id="UP001620409">
    <property type="component" value="Unassembled WGS sequence"/>
</dbReference>
<gene>
    <name evidence="2" type="ORF">ISP18_11700</name>
</gene>
<keyword evidence="3" id="KW-1185">Reference proteome</keyword>
<dbReference type="InterPro" id="IPR035093">
    <property type="entry name" value="RelE/ParE_toxin_dom_sf"/>
</dbReference>
<evidence type="ECO:0000256" key="1">
    <source>
        <dbReference type="ARBA" id="ARBA00022649"/>
    </source>
</evidence>
<accession>A0ABW8IJ79</accession>
<dbReference type="Pfam" id="PF05016">
    <property type="entry name" value="ParE_toxin"/>
    <property type="match status" value="1"/>
</dbReference>
<comment type="caution">
    <text evidence="2">The sequence shown here is derived from an EMBL/GenBank/DDBJ whole genome shotgun (WGS) entry which is preliminary data.</text>
</comment>
<protein>
    <submittedName>
        <fullName evidence="2">Type II toxin-antitoxin system RelE/ParE family toxin</fullName>
    </submittedName>
</protein>
<name>A0ABW8IJ79_9GAMM</name>